<evidence type="ECO:0000256" key="4">
    <source>
        <dbReference type="ARBA" id="ARBA00022741"/>
    </source>
</evidence>
<feature type="binding site" evidence="9">
    <location>
        <position position="101"/>
    </location>
    <ligand>
        <name>ATP</name>
        <dbReference type="ChEBI" id="CHEBI:30616"/>
    </ligand>
</feature>
<sequence>MHPSQTVAFRNRIMAPLSILKYRPWPPSPAVAPRLDANQRFEEENTPYYDPARFYPARLGSILNGRYQIVTKIGYGSSSTIWLARDLNQWRCFREKYVAMKIHASGHHERADAAQNELDILRRVSRTNPQHQGWHFNRHLLDTFAFEYCSRTHLALVFEPLREPLWIYRGRFTGDVIPPSILKILLQMILQGLDYLHSECRIIHTDLKPDNIMVKIEDPSILDQSAKDEYENPLPQKVCPDGRVIYLSRNNYGLSPKTTGMITITDFDRSVPGERPNNGCIQAEIYRAPEVILDAGFSYSADIWSLGVLLWDLLEGRKLFKDTDPLQGQGYNEQGHLAHITALLGPPPKDLLSRGKRTRLFYTSDLEGLRSPASVPTNFTFENVLSNIRGEDKVLFIRFIKRLIKWRPEERSTAKELLHDPWLLTDLDEN</sequence>
<comment type="catalytic activity">
    <reaction evidence="7">
        <text>L-threonyl-[protein] + ATP = O-phospho-L-threonyl-[protein] + ADP + H(+)</text>
        <dbReference type="Rhea" id="RHEA:46608"/>
        <dbReference type="Rhea" id="RHEA-COMP:11060"/>
        <dbReference type="Rhea" id="RHEA-COMP:11605"/>
        <dbReference type="ChEBI" id="CHEBI:15378"/>
        <dbReference type="ChEBI" id="CHEBI:30013"/>
        <dbReference type="ChEBI" id="CHEBI:30616"/>
        <dbReference type="ChEBI" id="CHEBI:61977"/>
        <dbReference type="ChEBI" id="CHEBI:456216"/>
        <dbReference type="EC" id="2.7.11.1"/>
    </reaction>
</comment>
<dbReference type="InterPro" id="IPR000719">
    <property type="entry name" value="Prot_kinase_dom"/>
</dbReference>
<evidence type="ECO:0000256" key="5">
    <source>
        <dbReference type="ARBA" id="ARBA00022777"/>
    </source>
</evidence>
<evidence type="ECO:0000256" key="10">
    <source>
        <dbReference type="RuleBase" id="RU000304"/>
    </source>
</evidence>
<evidence type="ECO:0000256" key="8">
    <source>
        <dbReference type="ARBA" id="ARBA00048679"/>
    </source>
</evidence>
<dbReference type="InterPro" id="IPR008271">
    <property type="entry name" value="Ser/Thr_kinase_AS"/>
</dbReference>
<dbReference type="OrthoDB" id="5979581at2759"/>
<evidence type="ECO:0000256" key="9">
    <source>
        <dbReference type="PROSITE-ProRule" id="PRU10141"/>
    </source>
</evidence>
<protein>
    <recommendedName>
        <fullName evidence="1">non-specific serine/threonine protein kinase</fullName>
        <ecNumber evidence="1">2.7.11.1</ecNumber>
    </recommendedName>
</protein>
<keyword evidence="3" id="KW-0808">Transferase</keyword>
<keyword evidence="13" id="KW-1185">Reference proteome</keyword>
<dbReference type="Gene3D" id="3.30.200.20">
    <property type="entry name" value="Phosphorylase Kinase, domain 1"/>
    <property type="match status" value="1"/>
</dbReference>
<dbReference type="GO" id="GO:0005524">
    <property type="term" value="F:ATP binding"/>
    <property type="evidence" value="ECO:0007669"/>
    <property type="project" value="UniProtKB-UniRule"/>
</dbReference>
<evidence type="ECO:0000313" key="12">
    <source>
        <dbReference type="EMBL" id="KAE8352712.1"/>
    </source>
</evidence>
<organism evidence="12 13">
    <name type="scientific">Aspergillus coremiiformis</name>
    <dbReference type="NCBI Taxonomy" id="138285"/>
    <lineage>
        <taxon>Eukaryota</taxon>
        <taxon>Fungi</taxon>
        <taxon>Dikarya</taxon>
        <taxon>Ascomycota</taxon>
        <taxon>Pezizomycotina</taxon>
        <taxon>Eurotiomycetes</taxon>
        <taxon>Eurotiomycetidae</taxon>
        <taxon>Eurotiales</taxon>
        <taxon>Aspergillaceae</taxon>
        <taxon>Aspergillus</taxon>
        <taxon>Aspergillus subgen. Circumdati</taxon>
    </lineage>
</organism>
<dbReference type="Gene3D" id="1.10.510.10">
    <property type="entry name" value="Transferase(Phosphotransferase) domain 1"/>
    <property type="match status" value="1"/>
</dbReference>
<keyword evidence="4 9" id="KW-0547">Nucleotide-binding</keyword>
<keyword evidence="6 9" id="KW-0067">ATP-binding</keyword>
<dbReference type="InterPro" id="IPR011009">
    <property type="entry name" value="Kinase-like_dom_sf"/>
</dbReference>
<dbReference type="SMART" id="SM00220">
    <property type="entry name" value="S_TKc"/>
    <property type="match status" value="1"/>
</dbReference>
<dbReference type="PROSITE" id="PS50011">
    <property type="entry name" value="PROTEIN_KINASE_DOM"/>
    <property type="match status" value="1"/>
</dbReference>
<gene>
    <name evidence="12" type="ORF">BDV28DRAFT_134687</name>
</gene>
<dbReference type="GO" id="GO:0050684">
    <property type="term" value="P:regulation of mRNA processing"/>
    <property type="evidence" value="ECO:0007669"/>
    <property type="project" value="TreeGrafter"/>
</dbReference>
<keyword evidence="2 10" id="KW-0723">Serine/threonine-protein kinase</keyword>
<accession>A0A5N6Z4X0</accession>
<dbReference type="SUPFAM" id="SSF56112">
    <property type="entry name" value="Protein kinase-like (PK-like)"/>
    <property type="match status" value="1"/>
</dbReference>
<dbReference type="PROSITE" id="PS00108">
    <property type="entry name" value="PROTEIN_KINASE_ST"/>
    <property type="match status" value="1"/>
</dbReference>
<dbReference type="InterPro" id="IPR017441">
    <property type="entry name" value="Protein_kinase_ATP_BS"/>
</dbReference>
<dbReference type="PANTHER" id="PTHR47634:SF9">
    <property type="entry name" value="PROTEIN KINASE DOMAIN-CONTAINING PROTEIN-RELATED"/>
    <property type="match status" value="1"/>
</dbReference>
<proteinExistence type="inferred from homology"/>
<evidence type="ECO:0000256" key="7">
    <source>
        <dbReference type="ARBA" id="ARBA00047899"/>
    </source>
</evidence>
<keyword evidence="5 12" id="KW-0418">Kinase</keyword>
<reference evidence="13" key="1">
    <citation type="submission" date="2019-04" db="EMBL/GenBank/DDBJ databases">
        <title>Friends and foes A comparative genomics studyof 23 Aspergillus species from section Flavi.</title>
        <authorList>
            <consortium name="DOE Joint Genome Institute"/>
            <person name="Kjaerbolling I."/>
            <person name="Vesth T."/>
            <person name="Frisvad J.C."/>
            <person name="Nybo J.L."/>
            <person name="Theobald S."/>
            <person name="Kildgaard S."/>
            <person name="Isbrandt T."/>
            <person name="Kuo A."/>
            <person name="Sato A."/>
            <person name="Lyhne E.K."/>
            <person name="Kogle M.E."/>
            <person name="Wiebenga A."/>
            <person name="Kun R.S."/>
            <person name="Lubbers R.J."/>
            <person name="Makela M.R."/>
            <person name="Barry K."/>
            <person name="Chovatia M."/>
            <person name="Clum A."/>
            <person name="Daum C."/>
            <person name="Haridas S."/>
            <person name="He G."/>
            <person name="LaButti K."/>
            <person name="Lipzen A."/>
            <person name="Mondo S."/>
            <person name="Riley R."/>
            <person name="Salamov A."/>
            <person name="Simmons B.A."/>
            <person name="Magnuson J.K."/>
            <person name="Henrissat B."/>
            <person name="Mortensen U.H."/>
            <person name="Larsen T.O."/>
            <person name="Devries R.P."/>
            <person name="Grigoriev I.V."/>
            <person name="Machida M."/>
            <person name="Baker S.E."/>
            <person name="Andersen M.R."/>
        </authorList>
    </citation>
    <scope>NUCLEOTIDE SEQUENCE [LARGE SCALE GENOMIC DNA]</scope>
    <source>
        <strain evidence="13">CBS 553.77</strain>
    </source>
</reference>
<feature type="domain" description="Protein kinase" evidence="11">
    <location>
        <begin position="67"/>
        <end position="423"/>
    </location>
</feature>
<dbReference type="PROSITE" id="PS00107">
    <property type="entry name" value="PROTEIN_KINASE_ATP"/>
    <property type="match status" value="1"/>
</dbReference>
<dbReference type="GO" id="GO:0004674">
    <property type="term" value="F:protein serine/threonine kinase activity"/>
    <property type="evidence" value="ECO:0007669"/>
    <property type="project" value="UniProtKB-KW"/>
</dbReference>
<comment type="similarity">
    <text evidence="10">Belongs to the protein kinase superfamily.</text>
</comment>
<dbReference type="AlphaFoldDB" id="A0A5N6Z4X0"/>
<evidence type="ECO:0000256" key="2">
    <source>
        <dbReference type="ARBA" id="ARBA00022527"/>
    </source>
</evidence>
<dbReference type="InterPro" id="IPR051334">
    <property type="entry name" value="SRPK"/>
</dbReference>
<evidence type="ECO:0000259" key="11">
    <source>
        <dbReference type="PROSITE" id="PS50011"/>
    </source>
</evidence>
<dbReference type="Pfam" id="PF00069">
    <property type="entry name" value="Pkinase"/>
    <property type="match status" value="1"/>
</dbReference>
<dbReference type="GO" id="GO:0000245">
    <property type="term" value="P:spliceosomal complex assembly"/>
    <property type="evidence" value="ECO:0007669"/>
    <property type="project" value="TreeGrafter"/>
</dbReference>
<evidence type="ECO:0000256" key="6">
    <source>
        <dbReference type="ARBA" id="ARBA00022840"/>
    </source>
</evidence>
<dbReference type="EC" id="2.7.11.1" evidence="1"/>
<dbReference type="PANTHER" id="PTHR47634">
    <property type="entry name" value="PROTEIN KINASE DOMAIN-CONTAINING PROTEIN-RELATED"/>
    <property type="match status" value="1"/>
</dbReference>
<dbReference type="Proteomes" id="UP000327118">
    <property type="component" value="Unassembled WGS sequence"/>
</dbReference>
<evidence type="ECO:0000256" key="3">
    <source>
        <dbReference type="ARBA" id="ARBA00022679"/>
    </source>
</evidence>
<comment type="catalytic activity">
    <reaction evidence="8">
        <text>L-seryl-[protein] + ATP = O-phospho-L-seryl-[protein] + ADP + H(+)</text>
        <dbReference type="Rhea" id="RHEA:17989"/>
        <dbReference type="Rhea" id="RHEA-COMP:9863"/>
        <dbReference type="Rhea" id="RHEA-COMP:11604"/>
        <dbReference type="ChEBI" id="CHEBI:15378"/>
        <dbReference type="ChEBI" id="CHEBI:29999"/>
        <dbReference type="ChEBI" id="CHEBI:30616"/>
        <dbReference type="ChEBI" id="CHEBI:83421"/>
        <dbReference type="ChEBI" id="CHEBI:456216"/>
        <dbReference type="EC" id="2.7.11.1"/>
    </reaction>
</comment>
<dbReference type="EMBL" id="ML739121">
    <property type="protein sequence ID" value="KAE8352712.1"/>
    <property type="molecule type" value="Genomic_DNA"/>
</dbReference>
<evidence type="ECO:0000256" key="1">
    <source>
        <dbReference type="ARBA" id="ARBA00012513"/>
    </source>
</evidence>
<evidence type="ECO:0000313" key="13">
    <source>
        <dbReference type="Proteomes" id="UP000327118"/>
    </source>
</evidence>
<name>A0A5N6Z4X0_9EURO</name>